<protein>
    <submittedName>
        <fullName evidence="5">Hydrogenase maturation protease</fullName>
    </submittedName>
</protein>
<proteinExistence type="inferred from homology"/>
<evidence type="ECO:0000256" key="4">
    <source>
        <dbReference type="ARBA" id="ARBA00022801"/>
    </source>
</evidence>
<keyword evidence="2 5" id="KW-0645">Protease</keyword>
<keyword evidence="6" id="KW-1185">Reference proteome</keyword>
<evidence type="ECO:0000313" key="5">
    <source>
        <dbReference type="EMBL" id="MEV5508203.1"/>
    </source>
</evidence>
<dbReference type="InterPro" id="IPR023430">
    <property type="entry name" value="Pept_HybD-like_dom_sf"/>
</dbReference>
<comment type="similarity">
    <text evidence="1">Belongs to the peptidase A31 family.</text>
</comment>
<dbReference type="Gene3D" id="3.40.50.1450">
    <property type="entry name" value="HybD-like"/>
    <property type="match status" value="1"/>
</dbReference>
<keyword evidence="3" id="KW-0064">Aspartyl protease</keyword>
<evidence type="ECO:0000256" key="3">
    <source>
        <dbReference type="ARBA" id="ARBA00022750"/>
    </source>
</evidence>
<dbReference type="Pfam" id="PF01750">
    <property type="entry name" value="HycI"/>
    <property type="match status" value="1"/>
</dbReference>
<dbReference type="RefSeq" id="WP_109280239.1">
    <property type="nucleotide sequence ID" value="NZ_JBFAUK010000012.1"/>
</dbReference>
<accession>A0ABV3JZV8</accession>
<dbReference type="PANTHER" id="PTHR30302:SF1">
    <property type="entry name" value="HYDROGENASE 2 MATURATION PROTEASE"/>
    <property type="match status" value="1"/>
</dbReference>
<name>A0ABV3JZV8_STRON</name>
<dbReference type="InterPro" id="IPR000671">
    <property type="entry name" value="Peptidase_A31"/>
</dbReference>
<dbReference type="EMBL" id="JBFAUK010000012">
    <property type="protein sequence ID" value="MEV5508203.1"/>
    <property type="molecule type" value="Genomic_DNA"/>
</dbReference>
<sequence length="167" mass="17054">MTVRGRIVVIGVGNEFRRDDGVGPVVIARLREGALPAGTVPAVSDGDPGRLMGLWENAGLAVVVDAARAHPGCPGRVHRLEPAAGRVLARRSAAGSHGLGLAEAMELSRALGRAPGRLVVYAVEGADTSLGVGLTEGVAAAVEAVVGRIHEEIARHFGAGDARIPAR</sequence>
<dbReference type="SUPFAM" id="SSF53163">
    <property type="entry name" value="HybD-like"/>
    <property type="match status" value="1"/>
</dbReference>
<reference evidence="5 6" key="1">
    <citation type="submission" date="2024-06" db="EMBL/GenBank/DDBJ databases">
        <title>The Natural Products Discovery Center: Release of the First 8490 Sequenced Strains for Exploring Actinobacteria Biosynthetic Diversity.</title>
        <authorList>
            <person name="Kalkreuter E."/>
            <person name="Kautsar S.A."/>
            <person name="Yang D."/>
            <person name="Bader C.D."/>
            <person name="Teijaro C.N."/>
            <person name="Fluegel L."/>
            <person name="Davis C.M."/>
            <person name="Simpson J.R."/>
            <person name="Lauterbach L."/>
            <person name="Steele A.D."/>
            <person name="Gui C."/>
            <person name="Meng S."/>
            <person name="Li G."/>
            <person name="Viehrig K."/>
            <person name="Ye F."/>
            <person name="Su P."/>
            <person name="Kiefer A.F."/>
            <person name="Nichols A."/>
            <person name="Cepeda A.J."/>
            <person name="Yan W."/>
            <person name="Fan B."/>
            <person name="Jiang Y."/>
            <person name="Adhikari A."/>
            <person name="Zheng C.-J."/>
            <person name="Schuster L."/>
            <person name="Cowan T.M."/>
            <person name="Smanski M.J."/>
            <person name="Chevrette M.G."/>
            <person name="De Carvalho L.P.S."/>
            <person name="Shen B."/>
        </authorList>
    </citation>
    <scope>NUCLEOTIDE SEQUENCE [LARGE SCALE GENOMIC DNA]</scope>
    <source>
        <strain evidence="5 6">NPDC052347</strain>
    </source>
</reference>
<keyword evidence="4" id="KW-0378">Hydrolase</keyword>
<dbReference type="GO" id="GO:0006508">
    <property type="term" value="P:proteolysis"/>
    <property type="evidence" value="ECO:0007669"/>
    <property type="project" value="UniProtKB-KW"/>
</dbReference>
<dbReference type="PANTHER" id="PTHR30302">
    <property type="entry name" value="HYDROGENASE 1 MATURATION PROTEASE"/>
    <property type="match status" value="1"/>
</dbReference>
<evidence type="ECO:0000256" key="2">
    <source>
        <dbReference type="ARBA" id="ARBA00022670"/>
    </source>
</evidence>
<gene>
    <name evidence="5" type="ORF">AB0L16_17235</name>
</gene>
<dbReference type="NCBIfam" id="TIGR00072">
    <property type="entry name" value="hydrog_prot"/>
    <property type="match status" value="1"/>
</dbReference>
<dbReference type="CDD" id="cd00518">
    <property type="entry name" value="H2MP"/>
    <property type="match status" value="1"/>
</dbReference>
<comment type="caution">
    <text evidence="5">The sequence shown here is derived from an EMBL/GenBank/DDBJ whole genome shotgun (WGS) entry which is preliminary data.</text>
</comment>
<evidence type="ECO:0000256" key="1">
    <source>
        <dbReference type="ARBA" id="ARBA00006814"/>
    </source>
</evidence>
<dbReference type="Proteomes" id="UP001552594">
    <property type="component" value="Unassembled WGS sequence"/>
</dbReference>
<dbReference type="GO" id="GO:0008233">
    <property type="term" value="F:peptidase activity"/>
    <property type="evidence" value="ECO:0007669"/>
    <property type="project" value="UniProtKB-KW"/>
</dbReference>
<evidence type="ECO:0000313" key="6">
    <source>
        <dbReference type="Proteomes" id="UP001552594"/>
    </source>
</evidence>
<organism evidence="5 6">
    <name type="scientific">Streptomyces orinoci</name>
    <name type="common">Streptoverticillium orinoci</name>
    <dbReference type="NCBI Taxonomy" id="67339"/>
    <lineage>
        <taxon>Bacteria</taxon>
        <taxon>Bacillati</taxon>
        <taxon>Actinomycetota</taxon>
        <taxon>Actinomycetes</taxon>
        <taxon>Kitasatosporales</taxon>
        <taxon>Streptomycetaceae</taxon>
        <taxon>Streptomyces</taxon>
    </lineage>
</organism>